<dbReference type="SUPFAM" id="SSF48452">
    <property type="entry name" value="TPR-like"/>
    <property type="match status" value="1"/>
</dbReference>
<dbReference type="AlphaFoldDB" id="A0A382KIN8"/>
<proteinExistence type="predicted"/>
<organism evidence="1">
    <name type="scientific">marine metagenome</name>
    <dbReference type="NCBI Taxonomy" id="408172"/>
    <lineage>
        <taxon>unclassified sequences</taxon>
        <taxon>metagenomes</taxon>
        <taxon>ecological metagenomes</taxon>
    </lineage>
</organism>
<accession>A0A382KIN8</accession>
<reference evidence="1" key="1">
    <citation type="submission" date="2018-05" db="EMBL/GenBank/DDBJ databases">
        <authorList>
            <person name="Lanie J.A."/>
            <person name="Ng W.-L."/>
            <person name="Kazmierczak K.M."/>
            <person name="Andrzejewski T.M."/>
            <person name="Davidsen T.M."/>
            <person name="Wayne K.J."/>
            <person name="Tettelin H."/>
            <person name="Glass J.I."/>
            <person name="Rusch D."/>
            <person name="Podicherti R."/>
            <person name="Tsui H.-C.T."/>
            <person name="Winkler M.E."/>
        </authorList>
    </citation>
    <scope>NUCLEOTIDE SEQUENCE</scope>
</reference>
<dbReference type="InterPro" id="IPR011990">
    <property type="entry name" value="TPR-like_helical_dom_sf"/>
</dbReference>
<evidence type="ECO:0008006" key="2">
    <source>
        <dbReference type="Google" id="ProtNLM"/>
    </source>
</evidence>
<dbReference type="Gene3D" id="1.25.40.10">
    <property type="entry name" value="Tetratricopeptide repeat domain"/>
    <property type="match status" value="1"/>
</dbReference>
<evidence type="ECO:0000313" key="1">
    <source>
        <dbReference type="EMBL" id="SVC23273.1"/>
    </source>
</evidence>
<gene>
    <name evidence="1" type="ORF">METZ01_LOCUS276127</name>
</gene>
<name>A0A382KIN8_9ZZZZ</name>
<protein>
    <recommendedName>
        <fullName evidence="2">Tetratricopeptide repeat protein</fullName>
    </recommendedName>
</protein>
<dbReference type="EMBL" id="UINC01080384">
    <property type="protein sequence ID" value="SVC23273.1"/>
    <property type="molecule type" value="Genomic_DNA"/>
</dbReference>
<feature type="non-terminal residue" evidence="1">
    <location>
        <position position="220"/>
    </location>
</feature>
<sequence>MIGVCQVEAQGRLLDRRTQLIRDAARLESEGDLAGAEAALLRLVRSDPTSMGGVFALERVLRAQERVEEILPVLDTFLSQQGASEVRGLKLRLLGETGAHDVLVEDAERWINEDPLREVVYRLVARAYELTFGTDRALEILERGRAEIGGSALALDIGDILAAAGDLGGAVDEWADAVGPNGSEAQTVQARIENLGEAGQGAARRLVGILGEAVESLRLG</sequence>